<name>A0A7G6U889_9BRAD</name>
<protein>
    <submittedName>
        <fullName evidence="1">Uncharacterized protein</fullName>
    </submittedName>
</protein>
<reference evidence="2" key="1">
    <citation type="journal article" date="2020" name="Mol. Plant Microbe">
        <title>Rhizobial microsymbionts of the narrowly endemic Oxytropis species growing in Kamchatka are characterized by significant genetic diversity and possess a set of genes that are associated with T3SS and T6SS secretion systems and can affect the development of symbiosis.</title>
        <authorList>
            <person name="Safronova V."/>
            <person name="Guro P."/>
            <person name="Sazanova A."/>
            <person name="Kuznetsova I."/>
            <person name="Belimov A."/>
            <person name="Yakubov V."/>
            <person name="Chirak E."/>
            <person name="Afonin A."/>
            <person name="Gogolev Y."/>
            <person name="Andronov E."/>
            <person name="Tikhonovich I."/>
        </authorList>
    </citation>
    <scope>NUCLEOTIDE SEQUENCE [LARGE SCALE GENOMIC DNA]</scope>
    <source>
        <strain evidence="2">581</strain>
    </source>
</reference>
<evidence type="ECO:0000313" key="2">
    <source>
        <dbReference type="Proteomes" id="UP000515291"/>
    </source>
</evidence>
<dbReference type="EMBL" id="CP050292">
    <property type="protein sequence ID" value="QND75221.1"/>
    <property type="molecule type" value="Genomic_DNA"/>
</dbReference>
<dbReference type="KEGG" id="trb:HB776_00060"/>
<dbReference type="AlphaFoldDB" id="A0A7G6U889"/>
<gene>
    <name evidence="1" type="ORF">HB776_00060</name>
</gene>
<organism evidence="1 2">
    <name type="scientific">Tardiphaga robiniae</name>
    <dbReference type="NCBI Taxonomy" id="943830"/>
    <lineage>
        <taxon>Bacteria</taxon>
        <taxon>Pseudomonadati</taxon>
        <taxon>Pseudomonadota</taxon>
        <taxon>Alphaproteobacteria</taxon>
        <taxon>Hyphomicrobiales</taxon>
        <taxon>Nitrobacteraceae</taxon>
        <taxon>Tardiphaga</taxon>
    </lineage>
</organism>
<dbReference type="Proteomes" id="UP000515291">
    <property type="component" value="Chromosome"/>
</dbReference>
<evidence type="ECO:0000313" key="1">
    <source>
        <dbReference type="EMBL" id="QND75221.1"/>
    </source>
</evidence>
<proteinExistence type="predicted"/>
<sequence length="29" mass="3378">MTLGHYLMAISESLEKCIERYKQLYGRGS</sequence>
<accession>A0A7G6U889</accession>